<evidence type="ECO:0000256" key="1">
    <source>
        <dbReference type="SAM" id="Phobius"/>
    </source>
</evidence>
<evidence type="ECO:0000313" key="3">
    <source>
        <dbReference type="Proteomes" id="UP000217199"/>
    </source>
</evidence>
<dbReference type="OrthoDB" id="3197626at2759"/>
<keyword evidence="1" id="KW-1133">Transmembrane helix</keyword>
<dbReference type="InParanoid" id="A0A286U7A8"/>
<dbReference type="STRING" id="2282107.A0A286U7A8"/>
<feature type="transmembrane region" description="Helical" evidence="1">
    <location>
        <begin position="163"/>
        <end position="183"/>
    </location>
</feature>
<feature type="transmembrane region" description="Helical" evidence="1">
    <location>
        <begin position="224"/>
        <end position="245"/>
    </location>
</feature>
<dbReference type="Proteomes" id="UP000217199">
    <property type="component" value="Unassembled WGS sequence"/>
</dbReference>
<reference evidence="2 3" key="1">
    <citation type="journal article" date="2017" name="Mol. Ecol.">
        <title>Comparative and population genomic landscape of Phellinus noxius: A hypervariable fungus causing root rot in trees.</title>
        <authorList>
            <person name="Chung C.L."/>
            <person name="Lee T.J."/>
            <person name="Akiba M."/>
            <person name="Lee H.H."/>
            <person name="Kuo T.H."/>
            <person name="Liu D."/>
            <person name="Ke H.M."/>
            <person name="Yokoi T."/>
            <person name="Roa M.B."/>
            <person name="Lu M.J."/>
            <person name="Chang Y.Y."/>
            <person name="Ann P.J."/>
            <person name="Tsai J.N."/>
            <person name="Chen C.Y."/>
            <person name="Tzean S.S."/>
            <person name="Ota Y."/>
            <person name="Hattori T."/>
            <person name="Sahashi N."/>
            <person name="Liou R.F."/>
            <person name="Kikuchi T."/>
            <person name="Tsai I.J."/>
        </authorList>
    </citation>
    <scope>NUCLEOTIDE SEQUENCE [LARGE SCALE GENOMIC DNA]</scope>
    <source>
        <strain evidence="2 3">FFPRI411160</strain>
    </source>
</reference>
<keyword evidence="1" id="KW-0812">Transmembrane</keyword>
<organism evidence="2 3">
    <name type="scientific">Pyrrhoderma noxium</name>
    <dbReference type="NCBI Taxonomy" id="2282107"/>
    <lineage>
        <taxon>Eukaryota</taxon>
        <taxon>Fungi</taxon>
        <taxon>Dikarya</taxon>
        <taxon>Basidiomycota</taxon>
        <taxon>Agaricomycotina</taxon>
        <taxon>Agaricomycetes</taxon>
        <taxon>Hymenochaetales</taxon>
        <taxon>Hymenochaetaceae</taxon>
        <taxon>Pyrrhoderma</taxon>
    </lineage>
</organism>
<accession>A0A286U7A8</accession>
<keyword evidence="1" id="KW-0472">Membrane</keyword>
<dbReference type="AlphaFoldDB" id="A0A286U7A8"/>
<feature type="transmembrane region" description="Helical" evidence="1">
    <location>
        <begin position="15"/>
        <end position="33"/>
    </location>
</feature>
<feature type="transmembrane region" description="Helical" evidence="1">
    <location>
        <begin position="86"/>
        <end position="106"/>
    </location>
</feature>
<feature type="transmembrane region" description="Helical" evidence="1">
    <location>
        <begin position="53"/>
        <end position="74"/>
    </location>
</feature>
<gene>
    <name evidence="2" type="ORF">PNOK_0921100</name>
</gene>
<proteinExistence type="predicted"/>
<sequence length="340" mass="38001">MVDWQSLPEIQKDGLVFSKLIHCLLGIYLWEFFISLPFDFDFILRRKAFKWPLIFYFAGRYSLLFALIGIAIALNVTQEVNCQSLYIFDQVFGNSAIGFASINLSLRTIAVWSQSIYIVIPLVFIILGHWSLLLHGLLISAAWDPNSGCQITKTDNKVLAATFIYSMVFDFLVLCLTGYKLLFPRSGRSKLVKMIFGDGLIFFIVAFVANLIATIFMLLNLNPVMSIIFNVPAAIASTIVASRAVRRLTNFTSKGPEVFSSRTGQASSTLAFRGTGPYRSGTIPNKGEGVHIQMDTISTLAESGERSFIEYDASGKVKGENYIIDPESQEISDEFKRPPY</sequence>
<keyword evidence="3" id="KW-1185">Reference proteome</keyword>
<feature type="transmembrane region" description="Helical" evidence="1">
    <location>
        <begin position="195"/>
        <end position="218"/>
    </location>
</feature>
<feature type="transmembrane region" description="Helical" evidence="1">
    <location>
        <begin position="118"/>
        <end position="143"/>
    </location>
</feature>
<dbReference type="EMBL" id="NBII01000010">
    <property type="protein sequence ID" value="PAV15447.1"/>
    <property type="molecule type" value="Genomic_DNA"/>
</dbReference>
<evidence type="ECO:0000313" key="2">
    <source>
        <dbReference type="EMBL" id="PAV15447.1"/>
    </source>
</evidence>
<protein>
    <recommendedName>
        <fullName evidence="4">Integral membrane protein</fullName>
    </recommendedName>
</protein>
<name>A0A286U7A8_9AGAM</name>
<comment type="caution">
    <text evidence="2">The sequence shown here is derived from an EMBL/GenBank/DDBJ whole genome shotgun (WGS) entry which is preliminary data.</text>
</comment>
<evidence type="ECO:0008006" key="4">
    <source>
        <dbReference type="Google" id="ProtNLM"/>
    </source>
</evidence>